<dbReference type="InterPro" id="IPR048771">
    <property type="entry name" value="SOGP_2nd"/>
</dbReference>
<dbReference type="InterPro" id="IPR052047">
    <property type="entry name" value="GH94_Enzymes"/>
</dbReference>
<organism evidence="6 7">
    <name type="scientific">Bifidobacterium psychraerophilum</name>
    <dbReference type="NCBI Taxonomy" id="218140"/>
    <lineage>
        <taxon>Bacteria</taxon>
        <taxon>Bacillati</taxon>
        <taxon>Actinomycetota</taxon>
        <taxon>Actinomycetes</taxon>
        <taxon>Bifidobacteriales</taxon>
        <taxon>Bifidobacteriaceae</taxon>
        <taxon>Bifidobacterium</taxon>
    </lineage>
</organism>
<dbReference type="GO" id="GO:0005975">
    <property type="term" value="P:carbohydrate metabolic process"/>
    <property type="evidence" value="ECO:0007669"/>
    <property type="project" value="InterPro"/>
</dbReference>
<name>A0A087CHR0_9BIFI</name>
<dbReference type="Gene3D" id="1.50.10.10">
    <property type="match status" value="1"/>
</dbReference>
<keyword evidence="7" id="KW-1185">Reference proteome</keyword>
<feature type="domain" description="Glycosyl hydrolase 94 catalytic" evidence="3">
    <location>
        <begin position="730"/>
        <end position="1014"/>
    </location>
</feature>
<dbReference type="Proteomes" id="UP000029050">
    <property type="component" value="Unassembled WGS sequence"/>
</dbReference>
<keyword evidence="2" id="KW-0808">Transferase</keyword>
<evidence type="ECO:0000259" key="3">
    <source>
        <dbReference type="Pfam" id="PF17167"/>
    </source>
</evidence>
<sequence length="1161" mass="127306">MTVDTKGSTIPDKQSVDWSVWKQGKETDPVITNGDVEIAFTEFGDIASISSGELQISQYRPGQHDAGIAGLWLRRHDGNGITSTPLIGVYSNSNWGAEGGTAVWKGSDLGASWTVTLAIDPESPTWAWHVSVDAAASDTASWDIVTDQDLALAPRAQALTSEPYISQYIAYRSADLPGLGRVVAARQTMSSAPKMPLLVSAIKEGAQAHLTDGFDFYGKQARLGSRPQMLDDATWDGGRTNQYEFGMIALLSNSEKASQEGLEWTEVLTFDPDFRGELPDACEDYSKKALERTEAFLPEALRQAASLQLSEAGSSRSADAHAPSLLAVAPVINGDDLADEELVRLASGQARDLERDDEGHVLSYFADRAAHVVAKSKELLVSRSHGQVLLAGSVNTSEHPVFATTTYAPGVFASHIVFGNTNMNRLVSVQRTSLNLLRSEGVRILIRKDGQWSVLGVPSAYIMELGASRWVYRFGEQTITVTTTAYADRDGMSVELQASEAVDVLMTADVEFPENWKIRNAGIPGHDQAIALTPEAGTSVAGHCPGLGYVFAADGAVISNDAPLFGQQDGTRSEGTALLSFSERQTTSLKVVVTASMDDADKAVESAAQALDDAKTTEEQLVAQYAYISAFMDDFSISTEGRLKEWNEGAPWFVQNALVHFLSPHGLEQYSGAAWGTRDVCQGPFEMALAFGHFDIAKDIILKVFGHQNPDGSLPQWFMFDEYAEMFQHDSHGDIPVWPLMAVYQYLEVGGDRSLLEEQVDFWDDAARTGDKPTVADHLEQTLEYIRTHRVPGTELFCYGEGDWDDTLQPAQQSMKKEMASTWTIALLFQATTALQRLLNEAGCEELAQEFGAEADGIKRQFAKNFIYDDVLAGYVVFTEDGPVPVIHPEDTRTGLHYRLIPMTRSIIAGLLPPEGARSHEQLIEENLHYPDGVRLMNHPANYHDGVTTYFKRGEQAANIGREIGLMYTHAHIRYTEALAQLGRDSVADELLRISPVDQFQRLATSEIRQRNCYFASSDADFPDRYTAAEQWDRLRADAKDPVGVRGGWRVYSSGPGIYLRQVIQHVFGLQIHTDSVAIDPILQMQDDGTSVDLGLFGAKRTLRYHLSDDDAPVVASVDGRELDGNRYDLPYRPGGLVLSAEAIADAKVIDISVGVHRAKI</sequence>
<dbReference type="AlphaFoldDB" id="A0A087CHR0"/>
<dbReference type="OrthoDB" id="9769991at2"/>
<evidence type="ECO:0000256" key="2">
    <source>
        <dbReference type="ARBA" id="ARBA00022679"/>
    </source>
</evidence>
<dbReference type="InterPro" id="IPR053831">
    <property type="entry name" value="SOGP_N"/>
</dbReference>
<dbReference type="Pfam" id="PF21250">
    <property type="entry name" value="SOGP_2nd"/>
    <property type="match status" value="1"/>
</dbReference>
<feature type="domain" description="SOGP N-terminal" evidence="5">
    <location>
        <begin position="40"/>
        <end position="257"/>
    </location>
</feature>
<dbReference type="SUPFAM" id="SSF48208">
    <property type="entry name" value="Six-hairpin glycosidases"/>
    <property type="match status" value="1"/>
</dbReference>
<accession>A0A087CHR0</accession>
<dbReference type="InterPro" id="IPR008928">
    <property type="entry name" value="6-hairpin_glycosidase_sf"/>
</dbReference>
<dbReference type="STRING" id="218140.BPSY_0601"/>
<reference evidence="6 7" key="1">
    <citation type="submission" date="2014-03" db="EMBL/GenBank/DDBJ databases">
        <title>Genomics of Bifidobacteria.</title>
        <authorList>
            <person name="Ventura M."/>
            <person name="Milani C."/>
            <person name="Lugli G.A."/>
        </authorList>
    </citation>
    <scope>NUCLEOTIDE SEQUENCE [LARGE SCALE GENOMIC DNA]</scope>
    <source>
        <strain evidence="6 7">LMG 21775</strain>
    </source>
</reference>
<dbReference type="Pfam" id="PF17167">
    <property type="entry name" value="Glyco_hydro_94"/>
    <property type="match status" value="1"/>
</dbReference>
<evidence type="ECO:0000259" key="4">
    <source>
        <dbReference type="Pfam" id="PF21250"/>
    </source>
</evidence>
<dbReference type="Pfam" id="PF21958">
    <property type="entry name" value="SOGP_N"/>
    <property type="match status" value="1"/>
</dbReference>
<dbReference type="PANTHER" id="PTHR37469">
    <property type="entry name" value="CELLOBIONIC ACID PHOSPHORYLASE-RELATED"/>
    <property type="match status" value="1"/>
</dbReference>
<gene>
    <name evidence="6" type="ORF">BPSY_0601</name>
</gene>
<evidence type="ECO:0000259" key="5">
    <source>
        <dbReference type="Pfam" id="PF21958"/>
    </source>
</evidence>
<dbReference type="RefSeq" id="WP_033496849.1">
    <property type="nucleotide sequence ID" value="NZ_JGZI01000008.1"/>
</dbReference>
<dbReference type="EMBL" id="JGZI01000008">
    <property type="protein sequence ID" value="KFI82810.1"/>
    <property type="molecule type" value="Genomic_DNA"/>
</dbReference>
<feature type="domain" description="Glycoside phosphorylase super sandwich" evidence="4">
    <location>
        <begin position="351"/>
        <end position="592"/>
    </location>
</feature>
<dbReference type="eggNOG" id="COG3459">
    <property type="taxonomic scope" value="Bacteria"/>
</dbReference>
<dbReference type="InterPro" id="IPR012341">
    <property type="entry name" value="6hp_glycosidase-like_sf"/>
</dbReference>
<keyword evidence="1" id="KW-0328">Glycosyltransferase</keyword>
<comment type="caution">
    <text evidence="6">The sequence shown here is derived from an EMBL/GenBank/DDBJ whole genome shotgun (WGS) entry which is preliminary data.</text>
</comment>
<evidence type="ECO:0000313" key="6">
    <source>
        <dbReference type="EMBL" id="KFI82810.1"/>
    </source>
</evidence>
<dbReference type="GO" id="GO:0016757">
    <property type="term" value="F:glycosyltransferase activity"/>
    <property type="evidence" value="ECO:0007669"/>
    <property type="project" value="UniProtKB-KW"/>
</dbReference>
<dbReference type="GeneID" id="98299814"/>
<dbReference type="PANTHER" id="PTHR37469:SF2">
    <property type="entry name" value="CELLOBIONIC ACID PHOSPHORYLASE"/>
    <property type="match status" value="1"/>
</dbReference>
<dbReference type="InterPro" id="IPR033432">
    <property type="entry name" value="GH94_catalytic"/>
</dbReference>
<proteinExistence type="predicted"/>
<evidence type="ECO:0000313" key="7">
    <source>
        <dbReference type="Proteomes" id="UP000029050"/>
    </source>
</evidence>
<evidence type="ECO:0000256" key="1">
    <source>
        <dbReference type="ARBA" id="ARBA00022676"/>
    </source>
</evidence>
<protein>
    <submittedName>
        <fullName evidence="6">Amylo-alpha-1,6-glucosidase</fullName>
    </submittedName>
</protein>